<dbReference type="PANTHER" id="PTHR34216">
    <property type="match status" value="1"/>
</dbReference>
<dbReference type="EMBL" id="BARS01029721">
    <property type="protein sequence ID" value="GAG07761.1"/>
    <property type="molecule type" value="Genomic_DNA"/>
</dbReference>
<dbReference type="SUPFAM" id="SSF88713">
    <property type="entry name" value="Glycoside hydrolase/deacetylase"/>
    <property type="match status" value="1"/>
</dbReference>
<dbReference type="GO" id="GO:0005975">
    <property type="term" value="P:carbohydrate metabolic process"/>
    <property type="evidence" value="ECO:0007669"/>
    <property type="project" value="InterPro"/>
</dbReference>
<evidence type="ECO:0000256" key="3">
    <source>
        <dbReference type="SAM" id="Phobius"/>
    </source>
</evidence>
<dbReference type="AlphaFoldDB" id="X0W4W8"/>
<accession>X0W4W8</accession>
<dbReference type="InterPro" id="IPR002509">
    <property type="entry name" value="NODB_dom"/>
</dbReference>
<sequence length="125" mass="14154">MPMKSTTRKLLEFVEFVSAAVYSMVLFVLRERTRRSIIYYHSIQKKDVCRFEKQMAYLAKNCRVVGISEICKAKVDAQCAVAITFDDAFVSVLENAVPVLKRHGLPAGLFVPTGNLAQPPQWEMP</sequence>
<feature type="non-terminal residue" evidence="5">
    <location>
        <position position="125"/>
    </location>
</feature>
<reference evidence="5" key="1">
    <citation type="journal article" date="2014" name="Front. Microbiol.">
        <title>High frequency of phylogenetically diverse reductive dehalogenase-homologous genes in deep subseafloor sedimentary metagenomes.</title>
        <authorList>
            <person name="Kawai M."/>
            <person name="Futagami T."/>
            <person name="Toyoda A."/>
            <person name="Takaki Y."/>
            <person name="Nishi S."/>
            <person name="Hori S."/>
            <person name="Arai W."/>
            <person name="Tsubouchi T."/>
            <person name="Morono Y."/>
            <person name="Uchiyama I."/>
            <person name="Ito T."/>
            <person name="Fujiyama A."/>
            <person name="Inagaki F."/>
            <person name="Takami H."/>
        </authorList>
    </citation>
    <scope>NUCLEOTIDE SEQUENCE</scope>
    <source>
        <strain evidence="5">Expedition CK06-06</strain>
    </source>
</reference>
<dbReference type="GO" id="GO:0005576">
    <property type="term" value="C:extracellular region"/>
    <property type="evidence" value="ECO:0007669"/>
    <property type="project" value="UniProtKB-SubCell"/>
</dbReference>
<dbReference type="GO" id="GO:0016810">
    <property type="term" value="F:hydrolase activity, acting on carbon-nitrogen (but not peptide) bonds"/>
    <property type="evidence" value="ECO:0007669"/>
    <property type="project" value="InterPro"/>
</dbReference>
<feature type="transmembrane region" description="Helical" evidence="3">
    <location>
        <begin position="12"/>
        <end position="29"/>
    </location>
</feature>
<dbReference type="Gene3D" id="3.20.20.370">
    <property type="entry name" value="Glycoside hydrolase/deacetylase"/>
    <property type="match status" value="1"/>
</dbReference>
<dbReference type="PROSITE" id="PS51677">
    <property type="entry name" value="NODB"/>
    <property type="match status" value="1"/>
</dbReference>
<organism evidence="5">
    <name type="scientific">marine sediment metagenome</name>
    <dbReference type="NCBI Taxonomy" id="412755"/>
    <lineage>
        <taxon>unclassified sequences</taxon>
        <taxon>metagenomes</taxon>
        <taxon>ecological metagenomes</taxon>
    </lineage>
</organism>
<gene>
    <name evidence="5" type="ORF">S01H1_46413</name>
</gene>
<evidence type="ECO:0000256" key="1">
    <source>
        <dbReference type="ARBA" id="ARBA00004613"/>
    </source>
</evidence>
<dbReference type="PANTHER" id="PTHR34216:SF3">
    <property type="entry name" value="POLY-BETA-1,6-N-ACETYL-D-GLUCOSAMINE N-DEACETYLASE"/>
    <property type="match status" value="1"/>
</dbReference>
<keyword evidence="3" id="KW-0812">Transmembrane</keyword>
<protein>
    <recommendedName>
        <fullName evidence="4">NodB homology domain-containing protein</fullName>
    </recommendedName>
</protein>
<name>X0W4W8_9ZZZZ</name>
<feature type="domain" description="NodB homology" evidence="4">
    <location>
        <begin position="79"/>
        <end position="125"/>
    </location>
</feature>
<dbReference type="Pfam" id="PF01522">
    <property type="entry name" value="Polysacc_deac_1"/>
    <property type="match status" value="1"/>
</dbReference>
<keyword evidence="3" id="KW-1133">Transmembrane helix</keyword>
<dbReference type="InterPro" id="IPR011330">
    <property type="entry name" value="Glyco_hydro/deAcase_b/a-brl"/>
</dbReference>
<comment type="subcellular location">
    <subcellularLocation>
        <location evidence="1">Secreted</location>
    </subcellularLocation>
</comment>
<evidence type="ECO:0000259" key="4">
    <source>
        <dbReference type="PROSITE" id="PS51677"/>
    </source>
</evidence>
<keyword evidence="3" id="KW-0472">Membrane</keyword>
<evidence type="ECO:0000313" key="5">
    <source>
        <dbReference type="EMBL" id="GAG07761.1"/>
    </source>
</evidence>
<keyword evidence="2" id="KW-0732">Signal</keyword>
<evidence type="ECO:0000256" key="2">
    <source>
        <dbReference type="ARBA" id="ARBA00022729"/>
    </source>
</evidence>
<dbReference type="InterPro" id="IPR051398">
    <property type="entry name" value="Polysacch_Deacetylase"/>
</dbReference>
<proteinExistence type="predicted"/>
<comment type="caution">
    <text evidence="5">The sequence shown here is derived from an EMBL/GenBank/DDBJ whole genome shotgun (WGS) entry which is preliminary data.</text>
</comment>